<protein>
    <recommendedName>
        <fullName evidence="1">2EXR domain-containing protein</fullName>
    </recommendedName>
</protein>
<accession>A0AAN6VE28</accession>
<name>A0AAN6VE28_9PEZI</name>
<reference evidence="2" key="1">
    <citation type="journal article" date="2023" name="Mol. Phylogenet. Evol.">
        <title>Genome-scale phylogeny and comparative genomics of the fungal order Sordariales.</title>
        <authorList>
            <person name="Hensen N."/>
            <person name="Bonometti L."/>
            <person name="Westerberg I."/>
            <person name="Brannstrom I.O."/>
            <person name="Guillou S."/>
            <person name="Cros-Aarteil S."/>
            <person name="Calhoun S."/>
            <person name="Haridas S."/>
            <person name="Kuo A."/>
            <person name="Mondo S."/>
            <person name="Pangilinan J."/>
            <person name="Riley R."/>
            <person name="LaButti K."/>
            <person name="Andreopoulos B."/>
            <person name="Lipzen A."/>
            <person name="Chen C."/>
            <person name="Yan M."/>
            <person name="Daum C."/>
            <person name="Ng V."/>
            <person name="Clum A."/>
            <person name="Steindorff A."/>
            <person name="Ohm R.A."/>
            <person name="Martin F."/>
            <person name="Silar P."/>
            <person name="Natvig D.O."/>
            <person name="Lalanne C."/>
            <person name="Gautier V."/>
            <person name="Ament-Velasquez S.L."/>
            <person name="Kruys A."/>
            <person name="Hutchinson M.I."/>
            <person name="Powell A.J."/>
            <person name="Barry K."/>
            <person name="Miller A.N."/>
            <person name="Grigoriev I.V."/>
            <person name="Debuchy R."/>
            <person name="Gladieux P."/>
            <person name="Hiltunen Thoren M."/>
            <person name="Johannesson H."/>
        </authorList>
    </citation>
    <scope>NUCLEOTIDE SEQUENCE</scope>
    <source>
        <strain evidence="2">CBS 538.74</strain>
    </source>
</reference>
<gene>
    <name evidence="2" type="ORF">C8A00DRAFT_18606</name>
</gene>
<reference evidence="2" key="2">
    <citation type="submission" date="2023-05" db="EMBL/GenBank/DDBJ databases">
        <authorList>
            <consortium name="Lawrence Berkeley National Laboratory"/>
            <person name="Steindorff A."/>
            <person name="Hensen N."/>
            <person name="Bonometti L."/>
            <person name="Westerberg I."/>
            <person name="Brannstrom I.O."/>
            <person name="Guillou S."/>
            <person name="Cros-Aarteil S."/>
            <person name="Calhoun S."/>
            <person name="Haridas S."/>
            <person name="Kuo A."/>
            <person name="Mondo S."/>
            <person name="Pangilinan J."/>
            <person name="Riley R."/>
            <person name="Labutti K."/>
            <person name="Andreopoulos B."/>
            <person name="Lipzen A."/>
            <person name="Chen C."/>
            <person name="Yanf M."/>
            <person name="Daum C."/>
            <person name="Ng V."/>
            <person name="Clum A."/>
            <person name="Ohm R."/>
            <person name="Martin F."/>
            <person name="Silar P."/>
            <person name="Natvig D."/>
            <person name="Lalanne C."/>
            <person name="Gautier V."/>
            <person name="Ament-Velasquez S.L."/>
            <person name="Kruys A."/>
            <person name="Hutchinson M.I."/>
            <person name="Powell A.J."/>
            <person name="Barry K."/>
            <person name="Miller A.N."/>
            <person name="Grigoriev I.V."/>
            <person name="Debuchy R."/>
            <person name="Gladieux P."/>
            <person name="Thoren M.H."/>
            <person name="Johannesson H."/>
        </authorList>
    </citation>
    <scope>NUCLEOTIDE SEQUENCE</scope>
    <source>
        <strain evidence="2">CBS 538.74</strain>
    </source>
</reference>
<dbReference type="PANTHER" id="PTHR35910:SF1">
    <property type="entry name" value="2EXR DOMAIN-CONTAINING PROTEIN"/>
    <property type="match status" value="1"/>
</dbReference>
<dbReference type="InterPro" id="IPR045518">
    <property type="entry name" value="2EXR"/>
</dbReference>
<dbReference type="Proteomes" id="UP001302745">
    <property type="component" value="Unassembled WGS sequence"/>
</dbReference>
<dbReference type="Pfam" id="PF20150">
    <property type="entry name" value="2EXR"/>
    <property type="match status" value="1"/>
</dbReference>
<organism evidence="2 3">
    <name type="scientific">Chaetomidium leptoderma</name>
    <dbReference type="NCBI Taxonomy" id="669021"/>
    <lineage>
        <taxon>Eukaryota</taxon>
        <taxon>Fungi</taxon>
        <taxon>Dikarya</taxon>
        <taxon>Ascomycota</taxon>
        <taxon>Pezizomycotina</taxon>
        <taxon>Sordariomycetes</taxon>
        <taxon>Sordariomycetidae</taxon>
        <taxon>Sordariales</taxon>
        <taxon>Chaetomiaceae</taxon>
        <taxon>Chaetomidium</taxon>
    </lineage>
</organism>
<dbReference type="EMBL" id="MU857127">
    <property type="protein sequence ID" value="KAK4149747.1"/>
    <property type="molecule type" value="Genomic_DNA"/>
</dbReference>
<sequence length="164" mass="18745">MFTSFHPFPRLPFELRAKIWKLAVEPRTVDVRIVDSVGLDPPATPRLVSSTPLPPLLVSSTPVPTRLVSSTPVPTPLQTCREARSLGLYQQAFPGVSQDGDRRYVWLNFEMDMISIGTSMFTYFKPLQPLIKRLEFEPQWRLLNAEGRVSYVEIDYLCDFVNVM</sequence>
<evidence type="ECO:0000259" key="1">
    <source>
        <dbReference type="Pfam" id="PF20150"/>
    </source>
</evidence>
<keyword evidence="3" id="KW-1185">Reference proteome</keyword>
<evidence type="ECO:0000313" key="3">
    <source>
        <dbReference type="Proteomes" id="UP001302745"/>
    </source>
</evidence>
<comment type="caution">
    <text evidence="2">The sequence shown here is derived from an EMBL/GenBank/DDBJ whole genome shotgun (WGS) entry which is preliminary data.</text>
</comment>
<evidence type="ECO:0000313" key="2">
    <source>
        <dbReference type="EMBL" id="KAK4149747.1"/>
    </source>
</evidence>
<dbReference type="PANTHER" id="PTHR35910">
    <property type="entry name" value="2EXR DOMAIN-CONTAINING PROTEIN"/>
    <property type="match status" value="1"/>
</dbReference>
<dbReference type="AlphaFoldDB" id="A0AAN6VE28"/>
<proteinExistence type="predicted"/>
<feature type="domain" description="2EXR" evidence="1">
    <location>
        <begin position="5"/>
        <end position="114"/>
    </location>
</feature>